<dbReference type="AlphaFoldDB" id="A0A941DMU8"/>
<dbReference type="Pfam" id="PF00149">
    <property type="entry name" value="Metallophos"/>
    <property type="match status" value="1"/>
</dbReference>
<feature type="domain" description="Calcineurin-like phosphoesterase" evidence="1">
    <location>
        <begin position="4"/>
        <end position="193"/>
    </location>
</feature>
<accession>A0A941DMU8</accession>
<keyword evidence="3" id="KW-1185">Reference proteome</keyword>
<dbReference type="InterPro" id="IPR004843">
    <property type="entry name" value="Calcineurin-like_PHP"/>
</dbReference>
<name>A0A941DMU8_9BURK</name>
<comment type="caution">
    <text evidence="2">The sequence shown here is derived from an EMBL/GenBank/DDBJ whole genome shotgun (WGS) entry which is preliminary data.</text>
</comment>
<gene>
    <name evidence="2" type="ORF">KDM89_16730</name>
</gene>
<dbReference type="SUPFAM" id="SSF56300">
    <property type="entry name" value="Metallo-dependent phosphatases"/>
    <property type="match status" value="1"/>
</dbReference>
<protein>
    <submittedName>
        <fullName evidence="2">Metallophosphoesterase</fullName>
    </submittedName>
</protein>
<evidence type="ECO:0000259" key="1">
    <source>
        <dbReference type="Pfam" id="PF00149"/>
    </source>
</evidence>
<dbReference type="RefSeq" id="WP_212689068.1">
    <property type="nucleotide sequence ID" value="NZ_JAGSPN010000015.1"/>
</dbReference>
<dbReference type="InterPro" id="IPR029052">
    <property type="entry name" value="Metallo-depent_PP-like"/>
</dbReference>
<evidence type="ECO:0000313" key="3">
    <source>
        <dbReference type="Proteomes" id="UP000680067"/>
    </source>
</evidence>
<sequence length="245" mass="27343">MSTLFFCGDTHGQFDHLIEAARLHKPAAMILLGDIQATAPLHEIFASVMEHTEIWFIHGNHDTDSVAQYDHLYNSSLASNNLHGRVCEVAGYRIAGLGGIFRGQIWMPGQAQRFFDPPSYMAAGGRGNQWRTGVSRKHRSSIFPSDIAGLQGQKADILVTHEAPSCHPHGFVPIDHLARQLKVRVSFHGHHHDRRDYSRDVPRLGFQPFGVGLRGITALNGEVIRPGDMDHVEFPVDPRRRPRGV</sequence>
<dbReference type="EMBL" id="JAGSPN010000015">
    <property type="protein sequence ID" value="MBR7783793.1"/>
    <property type="molecule type" value="Genomic_DNA"/>
</dbReference>
<dbReference type="Gene3D" id="3.60.21.10">
    <property type="match status" value="1"/>
</dbReference>
<proteinExistence type="predicted"/>
<reference evidence="2" key="1">
    <citation type="submission" date="2021-04" db="EMBL/GenBank/DDBJ databases">
        <title>novel species isolated from subtropical streams in China.</title>
        <authorList>
            <person name="Lu H."/>
        </authorList>
    </citation>
    <scope>NUCLEOTIDE SEQUENCE</scope>
    <source>
        <strain evidence="2">LFS511W</strain>
    </source>
</reference>
<evidence type="ECO:0000313" key="2">
    <source>
        <dbReference type="EMBL" id="MBR7783793.1"/>
    </source>
</evidence>
<dbReference type="GO" id="GO:0016787">
    <property type="term" value="F:hydrolase activity"/>
    <property type="evidence" value="ECO:0007669"/>
    <property type="project" value="InterPro"/>
</dbReference>
<dbReference type="Proteomes" id="UP000680067">
    <property type="component" value="Unassembled WGS sequence"/>
</dbReference>
<organism evidence="2 3">
    <name type="scientific">Undibacterium luofuense</name>
    <dbReference type="NCBI Taxonomy" id="2828733"/>
    <lineage>
        <taxon>Bacteria</taxon>
        <taxon>Pseudomonadati</taxon>
        <taxon>Pseudomonadota</taxon>
        <taxon>Betaproteobacteria</taxon>
        <taxon>Burkholderiales</taxon>
        <taxon>Oxalobacteraceae</taxon>
        <taxon>Undibacterium</taxon>
    </lineage>
</organism>